<name>A0AAW0U0P1_SCYPA</name>
<organism evidence="2 3">
    <name type="scientific">Scylla paramamosain</name>
    <name type="common">Mud crab</name>
    <dbReference type="NCBI Taxonomy" id="85552"/>
    <lineage>
        <taxon>Eukaryota</taxon>
        <taxon>Metazoa</taxon>
        <taxon>Ecdysozoa</taxon>
        <taxon>Arthropoda</taxon>
        <taxon>Crustacea</taxon>
        <taxon>Multicrustacea</taxon>
        <taxon>Malacostraca</taxon>
        <taxon>Eumalacostraca</taxon>
        <taxon>Eucarida</taxon>
        <taxon>Decapoda</taxon>
        <taxon>Pleocyemata</taxon>
        <taxon>Brachyura</taxon>
        <taxon>Eubrachyura</taxon>
        <taxon>Portunoidea</taxon>
        <taxon>Portunidae</taxon>
        <taxon>Portuninae</taxon>
        <taxon>Scylla</taxon>
    </lineage>
</organism>
<evidence type="ECO:0000313" key="2">
    <source>
        <dbReference type="EMBL" id="KAK8393260.1"/>
    </source>
</evidence>
<dbReference type="AlphaFoldDB" id="A0AAW0U0P1"/>
<keyword evidence="3" id="KW-1185">Reference proteome</keyword>
<sequence length="125" mass="14137">MMGDTNAHNVRSASQCHALHFLAHHYTARARSRFRHRERRKDDSTPPGKMFGLSLNFPLSLHPHPPPRPGLSCPVTRPTRRLSFKTVFAVYLDPSSDDLDDVQPAATHTPQPVLYTHSVLAFRCD</sequence>
<protein>
    <submittedName>
        <fullName evidence="2">Uncharacterized protein</fullName>
    </submittedName>
</protein>
<reference evidence="2 3" key="1">
    <citation type="submission" date="2023-03" db="EMBL/GenBank/DDBJ databases">
        <title>High-quality genome of Scylla paramamosain provides insights in environmental adaptation.</title>
        <authorList>
            <person name="Zhang L."/>
        </authorList>
    </citation>
    <scope>NUCLEOTIDE SEQUENCE [LARGE SCALE GENOMIC DNA]</scope>
    <source>
        <strain evidence="2">LZ_2023a</strain>
        <tissue evidence="2">Muscle</tissue>
    </source>
</reference>
<dbReference type="Proteomes" id="UP001487740">
    <property type="component" value="Unassembled WGS sequence"/>
</dbReference>
<accession>A0AAW0U0P1</accession>
<dbReference type="EMBL" id="JARAKH010000021">
    <property type="protein sequence ID" value="KAK8393260.1"/>
    <property type="molecule type" value="Genomic_DNA"/>
</dbReference>
<evidence type="ECO:0000313" key="3">
    <source>
        <dbReference type="Proteomes" id="UP001487740"/>
    </source>
</evidence>
<feature type="region of interest" description="Disordered" evidence="1">
    <location>
        <begin position="31"/>
        <end position="59"/>
    </location>
</feature>
<gene>
    <name evidence="2" type="ORF">O3P69_013344</name>
</gene>
<evidence type="ECO:0000256" key="1">
    <source>
        <dbReference type="SAM" id="MobiDB-lite"/>
    </source>
</evidence>
<proteinExistence type="predicted"/>
<comment type="caution">
    <text evidence="2">The sequence shown here is derived from an EMBL/GenBank/DDBJ whole genome shotgun (WGS) entry which is preliminary data.</text>
</comment>